<dbReference type="AlphaFoldDB" id="A0A0Q0YQA5"/>
<keyword evidence="1 7" id="KW-1003">Cell membrane</keyword>
<keyword evidence="10" id="KW-1185">Reference proteome</keyword>
<keyword evidence="6 7" id="KW-0131">Cell cycle</keyword>
<keyword evidence="5 7" id="KW-0472">Membrane</keyword>
<evidence type="ECO:0000256" key="1">
    <source>
        <dbReference type="ARBA" id="ARBA00022475"/>
    </source>
</evidence>
<sequence>MPKSKITSSTSPIASTPNTADRTPVKINTGGTPMWYKILMFGFMLLGLTWLVVNYLAGGHIPLMMELGAWNYLVGFGLFIVGLLMTMGWR</sequence>
<evidence type="ECO:0000256" key="2">
    <source>
        <dbReference type="ARBA" id="ARBA00022618"/>
    </source>
</evidence>
<protein>
    <recommendedName>
        <fullName evidence="7">Cell division protein CrgA</fullName>
    </recommendedName>
</protein>
<keyword evidence="3 7" id="KW-0812">Transmembrane</keyword>
<dbReference type="EMBL" id="LKST01000002">
    <property type="protein sequence ID" value="KQB84635.1"/>
    <property type="molecule type" value="Genomic_DNA"/>
</dbReference>
<dbReference type="NCBIfam" id="NF001194">
    <property type="entry name" value="PRK00159.1"/>
    <property type="match status" value="1"/>
</dbReference>
<gene>
    <name evidence="7 9" type="primary">crgA</name>
    <name evidence="9" type="ORF">Cocul_01444</name>
</gene>
<dbReference type="HAMAP" id="MF_00631">
    <property type="entry name" value="CrgA"/>
    <property type="match status" value="1"/>
</dbReference>
<feature type="region of interest" description="Disordered" evidence="8">
    <location>
        <begin position="1"/>
        <end position="25"/>
    </location>
</feature>
<proteinExistence type="inferred from homology"/>
<dbReference type="Pfam" id="PF06781">
    <property type="entry name" value="CrgA"/>
    <property type="match status" value="1"/>
</dbReference>
<keyword evidence="2 7" id="KW-0132">Cell division</keyword>
<evidence type="ECO:0000256" key="8">
    <source>
        <dbReference type="SAM" id="MobiDB-lite"/>
    </source>
</evidence>
<comment type="subcellular location">
    <subcellularLocation>
        <location evidence="7">Cell membrane</location>
        <topology evidence="7">Multi-pass membrane protein</topology>
    </subcellularLocation>
</comment>
<keyword evidence="4 7" id="KW-1133">Transmembrane helix</keyword>
<evidence type="ECO:0000256" key="3">
    <source>
        <dbReference type="ARBA" id="ARBA00022692"/>
    </source>
</evidence>
<dbReference type="OrthoDB" id="5189646at2"/>
<dbReference type="RefSeq" id="WP_055122538.1">
    <property type="nucleotide sequence ID" value="NZ_LKST01000002.1"/>
</dbReference>
<comment type="function">
    <text evidence="7">Involved in cell division.</text>
</comment>
<comment type="caution">
    <text evidence="9">The sequence shown here is derived from an EMBL/GenBank/DDBJ whole genome shotgun (WGS) entry which is preliminary data.</text>
</comment>
<dbReference type="STRING" id="1544416.Cocul_01444"/>
<dbReference type="InterPro" id="IPR009619">
    <property type="entry name" value="CrgA"/>
</dbReference>
<dbReference type="GO" id="GO:0051301">
    <property type="term" value="P:cell division"/>
    <property type="evidence" value="ECO:0007669"/>
    <property type="project" value="UniProtKB-UniRule"/>
</dbReference>
<evidence type="ECO:0000313" key="9">
    <source>
        <dbReference type="EMBL" id="KQB84635.1"/>
    </source>
</evidence>
<feature type="compositionally biased region" description="Low complexity" evidence="8">
    <location>
        <begin position="1"/>
        <end position="20"/>
    </location>
</feature>
<reference evidence="9 10" key="1">
    <citation type="submission" date="2015-10" db="EMBL/GenBank/DDBJ databases">
        <title>Corynebacteirum lowii and Corynebacterium oculi species nova, derived from human clinical disease and and emended description of Corynebacterium mastiditis.</title>
        <authorList>
            <person name="Bernard K."/>
            <person name="Pacheco A.L."/>
            <person name="Mcdougall C."/>
            <person name="Burtx T."/>
            <person name="Weibe D."/>
            <person name="Tyler S."/>
            <person name="Olson A.B."/>
            <person name="Cnockaert M."/>
            <person name="Eguchi H."/>
            <person name="Kuwahara T."/>
            <person name="Nakayama-Imaohji H."/>
            <person name="Boudewijins M."/>
            <person name="Van Hoecke F."/>
            <person name="Bernier A.-M."/>
            <person name="Vandamme P."/>
        </authorList>
    </citation>
    <scope>NUCLEOTIDE SEQUENCE [LARGE SCALE GENOMIC DNA]</scope>
    <source>
        <strain evidence="9 10">NML 130210</strain>
    </source>
</reference>
<evidence type="ECO:0000256" key="7">
    <source>
        <dbReference type="HAMAP-Rule" id="MF_00631"/>
    </source>
</evidence>
<evidence type="ECO:0000256" key="5">
    <source>
        <dbReference type="ARBA" id="ARBA00023136"/>
    </source>
</evidence>
<evidence type="ECO:0000256" key="4">
    <source>
        <dbReference type="ARBA" id="ARBA00022989"/>
    </source>
</evidence>
<feature type="transmembrane region" description="Helical" evidence="7">
    <location>
        <begin position="69"/>
        <end position="89"/>
    </location>
</feature>
<comment type="similarity">
    <text evidence="7">Belongs to the CrgA family.</text>
</comment>
<dbReference type="Proteomes" id="UP000050517">
    <property type="component" value="Unassembled WGS sequence"/>
</dbReference>
<evidence type="ECO:0000256" key="6">
    <source>
        <dbReference type="ARBA" id="ARBA00023306"/>
    </source>
</evidence>
<evidence type="ECO:0000313" key="10">
    <source>
        <dbReference type="Proteomes" id="UP000050517"/>
    </source>
</evidence>
<dbReference type="PATRIC" id="fig|1544416.3.peg.1448"/>
<name>A0A0Q0YQA5_9CORY</name>
<feature type="transmembrane region" description="Helical" evidence="7">
    <location>
        <begin position="34"/>
        <end position="57"/>
    </location>
</feature>
<accession>A0A0Q0YQA5</accession>
<organism evidence="9 10">
    <name type="scientific">Corynebacterium oculi</name>
    <dbReference type="NCBI Taxonomy" id="1544416"/>
    <lineage>
        <taxon>Bacteria</taxon>
        <taxon>Bacillati</taxon>
        <taxon>Actinomycetota</taxon>
        <taxon>Actinomycetes</taxon>
        <taxon>Mycobacteriales</taxon>
        <taxon>Corynebacteriaceae</taxon>
        <taxon>Corynebacterium</taxon>
    </lineage>
</organism>
<dbReference type="GO" id="GO:0005886">
    <property type="term" value="C:plasma membrane"/>
    <property type="evidence" value="ECO:0007669"/>
    <property type="project" value="UniProtKB-SubCell"/>
</dbReference>